<dbReference type="OrthoDB" id="6132182at2759"/>
<dbReference type="AlphaFoldDB" id="A0A6A6Z9F9"/>
<dbReference type="SUPFAM" id="SSF48056">
    <property type="entry name" value="Di-copper centre-containing domain"/>
    <property type="match status" value="1"/>
</dbReference>
<evidence type="ECO:0000313" key="3">
    <source>
        <dbReference type="RefSeq" id="XP_033584402.1"/>
    </source>
</evidence>
<organism evidence="1">
    <name type="scientific">Mytilinidion resinicola</name>
    <dbReference type="NCBI Taxonomy" id="574789"/>
    <lineage>
        <taxon>Eukaryota</taxon>
        <taxon>Fungi</taxon>
        <taxon>Dikarya</taxon>
        <taxon>Ascomycota</taxon>
        <taxon>Pezizomycotina</taxon>
        <taxon>Dothideomycetes</taxon>
        <taxon>Pleosporomycetidae</taxon>
        <taxon>Mytilinidiales</taxon>
        <taxon>Mytilinidiaceae</taxon>
        <taxon>Mytilinidion</taxon>
    </lineage>
</organism>
<proteinExistence type="predicted"/>
<protein>
    <submittedName>
        <fullName evidence="1 3">Uncharacterized protein</fullName>
    </submittedName>
</protein>
<accession>A0A6A6Z9F9</accession>
<dbReference type="Gene3D" id="1.10.1280.10">
    <property type="entry name" value="Di-copper center containing domain from catechol oxidase"/>
    <property type="match status" value="1"/>
</dbReference>
<keyword evidence="2" id="KW-1185">Reference proteome</keyword>
<name>A0A6A6Z9F9_9PEZI</name>
<reference evidence="3" key="2">
    <citation type="submission" date="2020-04" db="EMBL/GenBank/DDBJ databases">
        <authorList>
            <consortium name="NCBI Genome Project"/>
        </authorList>
    </citation>
    <scope>NUCLEOTIDE SEQUENCE</scope>
    <source>
        <strain evidence="3">CBS 304.34</strain>
    </source>
</reference>
<feature type="non-terminal residue" evidence="1">
    <location>
        <position position="69"/>
    </location>
</feature>
<dbReference type="InterPro" id="IPR008922">
    <property type="entry name" value="Di-copper_centre_dom_sf"/>
</dbReference>
<dbReference type="GeneID" id="54459521"/>
<sequence length="69" mass="7622">MTDGITHTSLTKVKLAVRKESGNLTTTERVEYINTVLCLQSNPSKLSYSVASAAEPRYDDFVAIDNKQT</sequence>
<gene>
    <name evidence="1 3" type="ORF">BDZ99DRAFT_457180</name>
</gene>
<evidence type="ECO:0000313" key="2">
    <source>
        <dbReference type="Proteomes" id="UP000504636"/>
    </source>
</evidence>
<reference evidence="1 3" key="1">
    <citation type="journal article" date="2020" name="Stud. Mycol.">
        <title>101 Dothideomycetes genomes: a test case for predicting lifestyles and emergence of pathogens.</title>
        <authorList>
            <person name="Haridas S."/>
            <person name="Albert R."/>
            <person name="Binder M."/>
            <person name="Bloem J."/>
            <person name="Labutti K."/>
            <person name="Salamov A."/>
            <person name="Andreopoulos B."/>
            <person name="Baker S."/>
            <person name="Barry K."/>
            <person name="Bills G."/>
            <person name="Bluhm B."/>
            <person name="Cannon C."/>
            <person name="Castanera R."/>
            <person name="Culley D."/>
            <person name="Daum C."/>
            <person name="Ezra D."/>
            <person name="Gonzalez J."/>
            <person name="Henrissat B."/>
            <person name="Kuo A."/>
            <person name="Liang C."/>
            <person name="Lipzen A."/>
            <person name="Lutzoni F."/>
            <person name="Magnuson J."/>
            <person name="Mondo S."/>
            <person name="Nolan M."/>
            <person name="Ohm R."/>
            <person name="Pangilinan J."/>
            <person name="Park H.-J."/>
            <person name="Ramirez L."/>
            <person name="Alfaro M."/>
            <person name="Sun H."/>
            <person name="Tritt A."/>
            <person name="Yoshinaga Y."/>
            <person name="Zwiers L.-H."/>
            <person name="Turgeon B."/>
            <person name="Goodwin S."/>
            <person name="Spatafora J."/>
            <person name="Crous P."/>
            <person name="Grigoriev I."/>
        </authorList>
    </citation>
    <scope>NUCLEOTIDE SEQUENCE</scope>
    <source>
        <strain evidence="1 3">CBS 304.34</strain>
    </source>
</reference>
<dbReference type="Proteomes" id="UP000504636">
    <property type="component" value="Unplaced"/>
</dbReference>
<evidence type="ECO:0000313" key="1">
    <source>
        <dbReference type="EMBL" id="KAF2817438.1"/>
    </source>
</evidence>
<dbReference type="EMBL" id="MU003692">
    <property type="protein sequence ID" value="KAF2817438.1"/>
    <property type="molecule type" value="Genomic_DNA"/>
</dbReference>
<reference evidence="3" key="3">
    <citation type="submission" date="2025-04" db="UniProtKB">
        <authorList>
            <consortium name="RefSeq"/>
        </authorList>
    </citation>
    <scope>IDENTIFICATION</scope>
    <source>
        <strain evidence="3">CBS 304.34</strain>
    </source>
</reference>
<dbReference type="RefSeq" id="XP_033584402.1">
    <property type="nucleotide sequence ID" value="XM_033718628.1"/>
</dbReference>